<comment type="caution">
    <text evidence="1">The sequence shown here is derived from an EMBL/GenBank/DDBJ whole genome shotgun (WGS) entry which is preliminary data.</text>
</comment>
<reference evidence="1 2" key="1">
    <citation type="submission" date="2019-01" db="EMBL/GenBank/DDBJ databases">
        <title>Sequencing of cultivated peanut Arachis hypogaea provides insights into genome evolution and oil improvement.</title>
        <authorList>
            <person name="Chen X."/>
        </authorList>
    </citation>
    <scope>NUCLEOTIDE SEQUENCE [LARGE SCALE GENOMIC DNA]</scope>
    <source>
        <strain evidence="2">cv. Fuhuasheng</strain>
        <tissue evidence="1">Leaves</tissue>
    </source>
</reference>
<name>A0A445CWQ8_ARAHY</name>
<dbReference type="Proteomes" id="UP000289738">
    <property type="component" value="Chromosome A06"/>
</dbReference>
<proteinExistence type="predicted"/>
<protein>
    <recommendedName>
        <fullName evidence="3">Zinc finger GRF-type domain-containing protein</fullName>
    </recommendedName>
</protein>
<organism evidence="1 2">
    <name type="scientific">Arachis hypogaea</name>
    <name type="common">Peanut</name>
    <dbReference type="NCBI Taxonomy" id="3818"/>
    <lineage>
        <taxon>Eukaryota</taxon>
        <taxon>Viridiplantae</taxon>
        <taxon>Streptophyta</taxon>
        <taxon>Embryophyta</taxon>
        <taxon>Tracheophyta</taxon>
        <taxon>Spermatophyta</taxon>
        <taxon>Magnoliopsida</taxon>
        <taxon>eudicotyledons</taxon>
        <taxon>Gunneridae</taxon>
        <taxon>Pentapetalae</taxon>
        <taxon>rosids</taxon>
        <taxon>fabids</taxon>
        <taxon>Fabales</taxon>
        <taxon>Fabaceae</taxon>
        <taxon>Papilionoideae</taxon>
        <taxon>50 kb inversion clade</taxon>
        <taxon>dalbergioids sensu lato</taxon>
        <taxon>Dalbergieae</taxon>
        <taxon>Pterocarpus clade</taxon>
        <taxon>Arachis</taxon>
    </lineage>
</organism>
<accession>A0A445CWQ8</accession>
<evidence type="ECO:0000313" key="2">
    <source>
        <dbReference type="Proteomes" id="UP000289738"/>
    </source>
</evidence>
<evidence type="ECO:0008006" key="3">
    <source>
        <dbReference type="Google" id="ProtNLM"/>
    </source>
</evidence>
<dbReference type="EMBL" id="SDMP01000006">
    <property type="protein sequence ID" value="RYR55350.1"/>
    <property type="molecule type" value="Genomic_DNA"/>
</dbReference>
<keyword evidence="2" id="KW-1185">Reference proteome</keyword>
<dbReference type="AlphaFoldDB" id="A0A445CWQ8"/>
<gene>
    <name evidence="1" type="ORF">Ahy_A06g030586</name>
</gene>
<sequence>MVMTDTSRHWTNISSVPQNNPNPFKFVIELQIFIITRTPNRSRRSGLLEWCSYDCRPIFKWSGVDSNPNKQFYSCPNYNTSGKRWCELLCEQILKMMNKLIN</sequence>
<evidence type="ECO:0000313" key="1">
    <source>
        <dbReference type="EMBL" id="RYR55350.1"/>
    </source>
</evidence>